<dbReference type="WBParaSite" id="Minc3s00623g15242">
    <property type="protein sequence ID" value="Minc3s00623g15242"/>
    <property type="gene ID" value="Minc3s00623g15242"/>
</dbReference>
<evidence type="ECO:0000313" key="2">
    <source>
        <dbReference type="Proteomes" id="UP000887563"/>
    </source>
</evidence>
<dbReference type="GO" id="GO:0008076">
    <property type="term" value="C:voltage-gated potassium channel complex"/>
    <property type="evidence" value="ECO:0007669"/>
    <property type="project" value="TreeGrafter"/>
</dbReference>
<dbReference type="PANTHER" id="PTHR47735:SF14">
    <property type="entry name" value="POTASSIUM VOLTAGE-GATED CHANNEL SUBFAMILY KQT MEMBER 1"/>
    <property type="match status" value="1"/>
</dbReference>
<reference evidence="3" key="1">
    <citation type="submission" date="2022-11" db="UniProtKB">
        <authorList>
            <consortium name="WormBaseParasite"/>
        </authorList>
    </citation>
    <scope>IDENTIFICATION</scope>
</reference>
<dbReference type="Proteomes" id="UP000887563">
    <property type="component" value="Unplaced"/>
</dbReference>
<dbReference type="GO" id="GO:0005249">
    <property type="term" value="F:voltage-gated potassium channel activity"/>
    <property type="evidence" value="ECO:0007669"/>
    <property type="project" value="InterPro"/>
</dbReference>
<feature type="transmembrane region" description="Helical" evidence="1">
    <location>
        <begin position="148"/>
        <end position="167"/>
    </location>
</feature>
<evidence type="ECO:0000313" key="3">
    <source>
        <dbReference type="WBParaSite" id="Minc3s00623g15242"/>
    </source>
</evidence>
<evidence type="ECO:0000256" key="1">
    <source>
        <dbReference type="SAM" id="Phobius"/>
    </source>
</evidence>
<keyword evidence="1" id="KW-0812">Transmembrane</keyword>
<accession>A0A914LRG9</accession>
<organism evidence="2 3">
    <name type="scientific">Meloidogyne incognita</name>
    <name type="common">Southern root-knot nematode worm</name>
    <name type="synonym">Oxyuris incognita</name>
    <dbReference type="NCBI Taxonomy" id="6306"/>
    <lineage>
        <taxon>Eukaryota</taxon>
        <taxon>Metazoa</taxon>
        <taxon>Ecdysozoa</taxon>
        <taxon>Nematoda</taxon>
        <taxon>Chromadorea</taxon>
        <taxon>Rhabditida</taxon>
        <taxon>Tylenchina</taxon>
        <taxon>Tylenchomorpha</taxon>
        <taxon>Tylenchoidea</taxon>
        <taxon>Meloidogynidae</taxon>
        <taxon>Meloidogyninae</taxon>
        <taxon>Meloidogyne</taxon>
        <taxon>Meloidogyne incognita group</taxon>
    </lineage>
</organism>
<keyword evidence="2" id="KW-1185">Reference proteome</keyword>
<dbReference type="InterPro" id="IPR003937">
    <property type="entry name" value="K_chnl_volt-dep_KCNQ"/>
</dbReference>
<protein>
    <submittedName>
        <fullName evidence="3">Uncharacterized protein</fullName>
    </submittedName>
</protein>
<dbReference type="PANTHER" id="PTHR47735">
    <property type="entry name" value="POTASSIUM VOLTAGE-GATED CHANNEL SUBFAMILY KQT MEMBER 4"/>
    <property type="match status" value="1"/>
</dbReference>
<keyword evidence="1" id="KW-0472">Membrane</keyword>
<keyword evidence="1" id="KW-1133">Transmembrane helix</keyword>
<sequence>MQFSSSGGVNSLLSTSLSPCASEVSLPRVISPLLQRHSEEQPESEEQDLIKNRRRTASFNEQQFKHKYLPSNSLTASLSTKMVRQSSVESTESCSVPPPLPVDFFQGSLLEKMFDNRFRTLRERKAAKPTLKSKVYNFLERPTGWKCFLYHFSVFSLVLICLILSVLSTVESYSKPASEALFLMVSIV</sequence>
<dbReference type="AlphaFoldDB" id="A0A914LRG9"/>
<proteinExistence type="predicted"/>
<name>A0A914LRG9_MELIC</name>